<dbReference type="Gene3D" id="3.90.75.20">
    <property type="match status" value="1"/>
</dbReference>
<gene>
    <name evidence="2" type="ORF">MHPYR_180081</name>
</gene>
<dbReference type="InterPro" id="IPR044925">
    <property type="entry name" value="His-Me_finger_sf"/>
</dbReference>
<sequence length="243" mass="27310">MIVCGIDPKSVGALVKSDVARGATNTTWPLTHHLSKQGGASRGCYPNTTVGGALMPPKASAPGYHRPCDQCGAEFYVRNCYHQKAIRNGHNPPRFCSRDCRDKAYVGEGNPKWRGGRTINTSGYVYIYAPDHPHCNKDGNVAEHRLVMEEHLGRHLDPSECVHHFNHIRTDNRLENLELMDSWSQHMRRHGYYEPRNCGNCGVTIMRSRAMRRRYPKQSFCSRKCAAASASRAAAIANRKHPK</sequence>
<name>A0A1Y5PCG3_9MYCO</name>
<evidence type="ECO:0000259" key="1">
    <source>
        <dbReference type="Pfam" id="PF13392"/>
    </source>
</evidence>
<feature type="domain" description="HNH nuclease" evidence="1">
    <location>
        <begin position="144"/>
        <end position="180"/>
    </location>
</feature>
<dbReference type="Pfam" id="PF13392">
    <property type="entry name" value="HNH_3"/>
    <property type="match status" value="1"/>
</dbReference>
<dbReference type="SUPFAM" id="SSF54060">
    <property type="entry name" value="His-Me finger endonucleases"/>
    <property type="match status" value="1"/>
</dbReference>
<reference evidence="2" key="1">
    <citation type="submission" date="2016-03" db="EMBL/GenBank/DDBJ databases">
        <authorList>
            <person name="Ploux O."/>
        </authorList>
    </citation>
    <scope>NUCLEOTIDE SEQUENCE</scope>
    <source>
        <strain evidence="2">UC10</strain>
    </source>
</reference>
<protein>
    <recommendedName>
        <fullName evidence="1">HNH nuclease domain-containing protein</fullName>
    </recommendedName>
</protein>
<evidence type="ECO:0000313" key="2">
    <source>
        <dbReference type="EMBL" id="SBS73831.1"/>
    </source>
</evidence>
<accession>A0A1Y5PCG3</accession>
<proteinExistence type="predicted"/>
<dbReference type="InterPro" id="IPR003615">
    <property type="entry name" value="HNH_nuc"/>
</dbReference>
<dbReference type="AlphaFoldDB" id="A0A1Y5PCG3"/>
<organism evidence="2">
    <name type="scientific">uncultured Mycobacterium sp</name>
    <dbReference type="NCBI Taxonomy" id="171292"/>
    <lineage>
        <taxon>Bacteria</taxon>
        <taxon>Bacillati</taxon>
        <taxon>Actinomycetota</taxon>
        <taxon>Actinomycetes</taxon>
        <taxon>Mycobacteriales</taxon>
        <taxon>Mycobacteriaceae</taxon>
        <taxon>Mycobacterium</taxon>
        <taxon>environmental samples</taxon>
    </lineage>
</organism>
<dbReference type="EMBL" id="FLQS01000010">
    <property type="protein sequence ID" value="SBS73831.1"/>
    <property type="molecule type" value="Genomic_DNA"/>
</dbReference>